<dbReference type="Proteomes" id="UP000198588">
    <property type="component" value="Unassembled WGS sequence"/>
</dbReference>
<protein>
    <submittedName>
        <fullName evidence="1">Uncharacterized protein, contains GYD domain</fullName>
    </submittedName>
</protein>
<dbReference type="OrthoDB" id="8084673at2"/>
<organism evidence="1 2">
    <name type="scientific">Mesorhizobium qingshengii</name>
    <dbReference type="NCBI Taxonomy" id="1165689"/>
    <lineage>
        <taxon>Bacteria</taxon>
        <taxon>Pseudomonadati</taxon>
        <taxon>Pseudomonadota</taxon>
        <taxon>Alphaproteobacteria</taxon>
        <taxon>Hyphomicrobiales</taxon>
        <taxon>Phyllobacteriaceae</taxon>
        <taxon>Mesorhizobium</taxon>
    </lineage>
</organism>
<dbReference type="InterPro" id="IPR014845">
    <property type="entry name" value="GYD/TTHA1554"/>
</dbReference>
<sequence length="104" mass="10723">MKVTVLANYEPHAAKGLIQGSDREAAVKALFESVGGRVASMMFTRGIYDIVINGEVPDQSAGMGLTLAVRASGSVSDLVVLEELDMKAVIAAAKKAAGAYKPAG</sequence>
<name>A0A1G5VE51_9HYPH</name>
<dbReference type="RefSeq" id="WP_091575641.1">
    <property type="nucleotide sequence ID" value="NZ_FMXM01000002.1"/>
</dbReference>
<evidence type="ECO:0000313" key="1">
    <source>
        <dbReference type="EMBL" id="SDA43315.1"/>
    </source>
</evidence>
<dbReference type="AlphaFoldDB" id="A0A1G5VE51"/>
<proteinExistence type="predicted"/>
<gene>
    <name evidence="1" type="ORF">SAMN02927914_00505</name>
</gene>
<evidence type="ECO:0000313" key="2">
    <source>
        <dbReference type="Proteomes" id="UP000198588"/>
    </source>
</evidence>
<dbReference type="Pfam" id="PF08734">
    <property type="entry name" value="GYD"/>
    <property type="match status" value="1"/>
</dbReference>
<dbReference type="EMBL" id="FMXM01000002">
    <property type="protein sequence ID" value="SDA43315.1"/>
    <property type="molecule type" value="Genomic_DNA"/>
</dbReference>
<reference evidence="1 2" key="1">
    <citation type="submission" date="2016-10" db="EMBL/GenBank/DDBJ databases">
        <authorList>
            <person name="de Groot N.N."/>
        </authorList>
    </citation>
    <scope>NUCLEOTIDE SEQUENCE [LARGE SCALE GENOMIC DNA]</scope>
    <source>
        <strain evidence="1 2">CGMCC 1.12097</strain>
    </source>
</reference>
<accession>A0A1G5VE51</accession>